<proteinExistence type="predicted"/>
<feature type="non-terminal residue" evidence="6">
    <location>
        <position position="1"/>
    </location>
</feature>
<feature type="domain" description="PAP-associated" evidence="4">
    <location>
        <begin position="257"/>
        <end position="311"/>
    </location>
</feature>
<dbReference type="SUPFAM" id="SSF81631">
    <property type="entry name" value="PAP/OAS1 substrate-binding domain"/>
    <property type="match status" value="1"/>
</dbReference>
<gene>
    <name evidence="6" type="primary">TRF4</name>
    <name evidence="6" type="ORF">TSPGSL018_14065</name>
</gene>
<reference evidence="6" key="1">
    <citation type="submission" date="2014-05" db="EMBL/GenBank/DDBJ databases">
        <title>The transcriptome of the halophilic microalga Tetraselmis sp. GSL018 isolated from the Great Salt Lake, Utah.</title>
        <authorList>
            <person name="Jinkerson R.E."/>
            <person name="D'Adamo S."/>
            <person name="Posewitz M.C."/>
        </authorList>
    </citation>
    <scope>NUCLEOTIDE SEQUENCE</scope>
    <source>
        <strain evidence="6">GSL018</strain>
    </source>
</reference>
<accession>A0A061S3Q2</accession>
<dbReference type="CDD" id="cd05402">
    <property type="entry name" value="NT_PAP_TUTase"/>
    <property type="match status" value="1"/>
</dbReference>
<dbReference type="Gene3D" id="1.10.1410.10">
    <property type="match status" value="1"/>
</dbReference>
<dbReference type="Pfam" id="PF03828">
    <property type="entry name" value="PAP_assoc"/>
    <property type="match status" value="1"/>
</dbReference>
<evidence type="ECO:0000259" key="5">
    <source>
        <dbReference type="Pfam" id="PF22600"/>
    </source>
</evidence>
<feature type="region of interest" description="Disordered" evidence="3">
    <location>
        <begin position="360"/>
        <end position="379"/>
    </location>
</feature>
<dbReference type="SUPFAM" id="SSF81301">
    <property type="entry name" value="Nucleotidyltransferase"/>
    <property type="match status" value="1"/>
</dbReference>
<dbReference type="Pfam" id="PF22600">
    <property type="entry name" value="MTPAP-like_central"/>
    <property type="match status" value="1"/>
</dbReference>
<feature type="region of interest" description="Disordered" evidence="3">
    <location>
        <begin position="415"/>
        <end position="486"/>
    </location>
</feature>
<evidence type="ECO:0000256" key="1">
    <source>
        <dbReference type="ARBA" id="ARBA00022723"/>
    </source>
</evidence>
<dbReference type="InterPro" id="IPR045862">
    <property type="entry name" value="Trf4-like"/>
</dbReference>
<dbReference type="InterPro" id="IPR043519">
    <property type="entry name" value="NT_sf"/>
</dbReference>
<dbReference type="PANTHER" id="PTHR23092:SF15">
    <property type="entry name" value="INACTIVE NON-CANONICAL POLY(A) RNA POLYMERASE PROTEIN TRF4-2-RELATED"/>
    <property type="match status" value="1"/>
</dbReference>
<feature type="compositionally biased region" description="Basic residues" evidence="3">
    <location>
        <begin position="468"/>
        <end position="486"/>
    </location>
</feature>
<evidence type="ECO:0000256" key="3">
    <source>
        <dbReference type="SAM" id="MobiDB-lite"/>
    </source>
</evidence>
<evidence type="ECO:0000313" key="6">
    <source>
        <dbReference type="EMBL" id="JAC78883.1"/>
    </source>
</evidence>
<organism evidence="6">
    <name type="scientific">Tetraselmis sp. GSL018</name>
    <dbReference type="NCBI Taxonomy" id="582737"/>
    <lineage>
        <taxon>Eukaryota</taxon>
        <taxon>Viridiplantae</taxon>
        <taxon>Chlorophyta</taxon>
        <taxon>core chlorophytes</taxon>
        <taxon>Chlorodendrophyceae</taxon>
        <taxon>Chlorodendrales</taxon>
        <taxon>Chlorodendraceae</taxon>
        <taxon>Tetraselmis</taxon>
    </lineage>
</organism>
<dbReference type="GO" id="GO:1990817">
    <property type="term" value="F:poly(A) RNA polymerase activity"/>
    <property type="evidence" value="ECO:0007669"/>
    <property type="project" value="InterPro"/>
</dbReference>
<sequence>PRRHGESDAGGETEDHDPSILAEDSWEPPSIRLVPLVDAEPGYATLHNQIAELANSLVPEPAELEFVGRAVRVVSKMARVALGPGARARLFGSQCNGLSLRGSDLDIVILGTVRDLACPAQGFSAKERRTVGKQLRLLWRELQRHHSITRQKLLQQAKVPVIKCTIHDPVTCSPRRLDLSVGASNGAEAVSFVAQKLREVPALRPLVLCVKAFLRQKDLNEPYKGGISSYILFNMVYAHLQVEGATGGGSGDGDCPNLGKLLCRFFRRYGTEFDYAEQAISIHRGGIIPKPQSWCKPDAPWLLAVEDPQEEGSDIGFTAFDIRMIRVAMAAAADVLESECLVSGEAKTAAMWAQVQAEGQHRSEASLPETCPPGADPLGAIMNWRAEAANGAPGNAMRKEAASCGEQQIRDTAQAAGHPFPGGRDYTRGSTNDSRAPGRKRKEDVEETIGARVKRLCQGRQPTPPSCKKSKQRQRRSGPQANKRRQ</sequence>
<name>A0A061S3Q2_9CHLO</name>
<evidence type="ECO:0000259" key="4">
    <source>
        <dbReference type="Pfam" id="PF03828"/>
    </source>
</evidence>
<dbReference type="GO" id="GO:0003729">
    <property type="term" value="F:mRNA binding"/>
    <property type="evidence" value="ECO:0007669"/>
    <property type="project" value="TreeGrafter"/>
</dbReference>
<dbReference type="GO" id="GO:0031123">
    <property type="term" value="P:RNA 3'-end processing"/>
    <property type="evidence" value="ECO:0007669"/>
    <property type="project" value="TreeGrafter"/>
</dbReference>
<dbReference type="GO" id="GO:0031499">
    <property type="term" value="C:TRAMP complex"/>
    <property type="evidence" value="ECO:0007669"/>
    <property type="project" value="TreeGrafter"/>
</dbReference>
<keyword evidence="1" id="KW-0479">Metal-binding</keyword>
<dbReference type="InterPro" id="IPR054708">
    <property type="entry name" value="MTPAP-like_central"/>
</dbReference>
<dbReference type="PANTHER" id="PTHR23092">
    <property type="entry name" value="POLY(A) RNA POLYMERASE"/>
    <property type="match status" value="1"/>
</dbReference>
<protein>
    <submittedName>
        <fullName evidence="6">DNA polymerase sigma subunit</fullName>
    </submittedName>
</protein>
<feature type="domain" description="Poly(A) RNA polymerase mitochondrial-like central palm" evidence="5">
    <location>
        <begin position="46"/>
        <end position="182"/>
    </location>
</feature>
<feature type="region of interest" description="Disordered" evidence="3">
    <location>
        <begin position="1"/>
        <end position="24"/>
    </location>
</feature>
<keyword evidence="2" id="KW-0460">Magnesium</keyword>
<dbReference type="GO" id="GO:0005730">
    <property type="term" value="C:nucleolus"/>
    <property type="evidence" value="ECO:0007669"/>
    <property type="project" value="TreeGrafter"/>
</dbReference>
<dbReference type="GO" id="GO:0046872">
    <property type="term" value="F:metal ion binding"/>
    <property type="evidence" value="ECO:0007669"/>
    <property type="project" value="UniProtKB-KW"/>
</dbReference>
<dbReference type="GO" id="GO:0043634">
    <property type="term" value="P:polyadenylation-dependent ncRNA catabolic process"/>
    <property type="evidence" value="ECO:0007669"/>
    <property type="project" value="TreeGrafter"/>
</dbReference>
<dbReference type="AlphaFoldDB" id="A0A061S3Q2"/>
<dbReference type="Gene3D" id="3.30.460.10">
    <property type="entry name" value="Beta Polymerase, domain 2"/>
    <property type="match status" value="1"/>
</dbReference>
<dbReference type="InterPro" id="IPR002058">
    <property type="entry name" value="PAP_assoc"/>
</dbReference>
<dbReference type="EMBL" id="GBEZ01006521">
    <property type="protein sequence ID" value="JAC78883.1"/>
    <property type="molecule type" value="Transcribed_RNA"/>
</dbReference>
<evidence type="ECO:0000256" key="2">
    <source>
        <dbReference type="ARBA" id="ARBA00022842"/>
    </source>
</evidence>